<evidence type="ECO:0000256" key="8">
    <source>
        <dbReference type="SAM" id="Phobius"/>
    </source>
</evidence>
<comment type="similarity">
    <text evidence="7">Belongs to the drug/metabolite transporter (DMT) superfamily. Small multidrug resistance (SMR) (TC 2.A.7.1) family.</text>
</comment>
<dbReference type="InterPro" id="IPR000390">
    <property type="entry name" value="Small_drug/metabolite_transptr"/>
</dbReference>
<evidence type="ECO:0000256" key="7">
    <source>
        <dbReference type="RuleBase" id="RU003942"/>
    </source>
</evidence>
<evidence type="ECO:0000256" key="3">
    <source>
        <dbReference type="ARBA" id="ARBA00022475"/>
    </source>
</evidence>
<keyword evidence="5 8" id="KW-1133">Transmembrane helix</keyword>
<keyword evidence="10" id="KW-1185">Reference proteome</keyword>
<sequence>MRRWLLLGGAIGLEVSASLALKAALDAPALHVLVVAGYVGSFACLGGTLRAGMPLGVAYGIWGATGVALTAVLSTALFAEPLTPLMGIGIVLIIGGVLLVELGSQAAHRRRGAATAQDGAR</sequence>
<dbReference type="PANTHER" id="PTHR30561">
    <property type="entry name" value="SMR FAMILY PROTON-DEPENDENT DRUG EFFLUX TRANSPORTER SUGE"/>
    <property type="match status" value="1"/>
</dbReference>
<dbReference type="Gene3D" id="1.10.3730.20">
    <property type="match status" value="1"/>
</dbReference>
<protein>
    <submittedName>
        <fullName evidence="9">SMR family transporter</fullName>
    </submittedName>
</protein>
<evidence type="ECO:0000313" key="10">
    <source>
        <dbReference type="Proteomes" id="UP001501599"/>
    </source>
</evidence>
<feature type="transmembrane region" description="Helical" evidence="8">
    <location>
        <begin position="30"/>
        <end position="49"/>
    </location>
</feature>
<gene>
    <name evidence="9" type="ORF">GCM10009846_03680</name>
</gene>
<feature type="transmembrane region" description="Helical" evidence="8">
    <location>
        <begin position="56"/>
        <end position="79"/>
    </location>
</feature>
<comment type="subcellular location">
    <subcellularLocation>
        <location evidence="1 7">Cell membrane</location>
        <topology evidence="1 7">Multi-pass membrane protein</topology>
    </subcellularLocation>
</comment>
<dbReference type="Proteomes" id="UP001501599">
    <property type="component" value="Unassembled WGS sequence"/>
</dbReference>
<proteinExistence type="inferred from homology"/>
<name>A0ABP5MBW9_9MICO</name>
<evidence type="ECO:0000256" key="5">
    <source>
        <dbReference type="ARBA" id="ARBA00022989"/>
    </source>
</evidence>
<dbReference type="SUPFAM" id="SSF103481">
    <property type="entry name" value="Multidrug resistance efflux transporter EmrE"/>
    <property type="match status" value="1"/>
</dbReference>
<evidence type="ECO:0000256" key="1">
    <source>
        <dbReference type="ARBA" id="ARBA00004651"/>
    </source>
</evidence>
<keyword evidence="3" id="KW-1003">Cell membrane</keyword>
<comment type="caution">
    <text evidence="9">The sequence shown here is derived from an EMBL/GenBank/DDBJ whole genome shotgun (WGS) entry which is preliminary data.</text>
</comment>
<keyword evidence="6 8" id="KW-0472">Membrane</keyword>
<keyword evidence="4 7" id="KW-0812">Transmembrane</keyword>
<reference evidence="10" key="1">
    <citation type="journal article" date="2019" name="Int. J. Syst. Evol. Microbiol.">
        <title>The Global Catalogue of Microorganisms (GCM) 10K type strain sequencing project: providing services to taxonomists for standard genome sequencing and annotation.</title>
        <authorList>
            <consortium name="The Broad Institute Genomics Platform"/>
            <consortium name="The Broad Institute Genome Sequencing Center for Infectious Disease"/>
            <person name="Wu L."/>
            <person name="Ma J."/>
        </authorList>
    </citation>
    <scope>NUCLEOTIDE SEQUENCE [LARGE SCALE GENOMIC DNA]</scope>
    <source>
        <strain evidence="10">JCM 16026</strain>
    </source>
</reference>
<evidence type="ECO:0000256" key="6">
    <source>
        <dbReference type="ARBA" id="ARBA00023136"/>
    </source>
</evidence>
<evidence type="ECO:0000313" key="9">
    <source>
        <dbReference type="EMBL" id="GAA2171084.1"/>
    </source>
</evidence>
<keyword evidence="2" id="KW-0813">Transport</keyword>
<organism evidence="9 10">
    <name type="scientific">Agrococcus versicolor</name>
    <dbReference type="NCBI Taxonomy" id="501482"/>
    <lineage>
        <taxon>Bacteria</taxon>
        <taxon>Bacillati</taxon>
        <taxon>Actinomycetota</taxon>
        <taxon>Actinomycetes</taxon>
        <taxon>Micrococcales</taxon>
        <taxon>Microbacteriaceae</taxon>
        <taxon>Agrococcus</taxon>
    </lineage>
</organism>
<accession>A0ABP5MBW9</accession>
<evidence type="ECO:0000256" key="2">
    <source>
        <dbReference type="ARBA" id="ARBA00022448"/>
    </source>
</evidence>
<evidence type="ECO:0000256" key="4">
    <source>
        <dbReference type="ARBA" id="ARBA00022692"/>
    </source>
</evidence>
<feature type="transmembrane region" description="Helical" evidence="8">
    <location>
        <begin position="85"/>
        <end position="102"/>
    </location>
</feature>
<dbReference type="InterPro" id="IPR045324">
    <property type="entry name" value="Small_multidrug_res"/>
</dbReference>
<dbReference type="InterPro" id="IPR037185">
    <property type="entry name" value="EmrE-like"/>
</dbReference>
<dbReference type="EMBL" id="BAAAQT010000001">
    <property type="protein sequence ID" value="GAA2171084.1"/>
    <property type="molecule type" value="Genomic_DNA"/>
</dbReference>
<dbReference type="Pfam" id="PF00893">
    <property type="entry name" value="Multi_Drug_Res"/>
    <property type="match status" value="1"/>
</dbReference>
<dbReference type="PANTHER" id="PTHR30561:SF1">
    <property type="entry name" value="MULTIDRUG TRANSPORTER EMRE"/>
    <property type="match status" value="1"/>
</dbReference>